<reference evidence="3" key="1">
    <citation type="submission" date="2012-04" db="EMBL/GenBank/DDBJ databases">
        <authorList>
            <person name="Borisov I.G."/>
            <person name="Ivanikova N.V."/>
            <person name="Pinevich A.V."/>
        </authorList>
    </citation>
    <scope>NUCLEOTIDE SEQUENCE [LARGE SCALE GENOMIC DNA]</scope>
    <source>
        <strain evidence="3">CALU 1027</strain>
    </source>
</reference>
<protein>
    <recommendedName>
        <fullName evidence="2">Glycosyl hydrolase-like 10 domain-containing protein</fullName>
    </recommendedName>
</protein>
<dbReference type="STRING" id="317619.GCA_000332315_01537"/>
<gene>
    <name evidence="3" type="ORF">PROH_17205</name>
</gene>
<comment type="caution">
    <text evidence="3">The sequence shown here is derived from an EMBL/GenBank/DDBJ whole genome shotgun (WGS) entry which is preliminary data.</text>
</comment>
<dbReference type="InterPro" id="IPR003790">
    <property type="entry name" value="GHL10"/>
</dbReference>
<evidence type="ECO:0000256" key="1">
    <source>
        <dbReference type="ARBA" id="ARBA00022729"/>
    </source>
</evidence>
<evidence type="ECO:0000313" key="3">
    <source>
        <dbReference type="EMBL" id="KKI98619.1"/>
    </source>
</evidence>
<dbReference type="EMBL" id="AJTX02000007">
    <property type="protein sequence ID" value="KKI98619.1"/>
    <property type="molecule type" value="Genomic_DNA"/>
</dbReference>
<dbReference type="AlphaFoldDB" id="A0A0M2PQX4"/>
<dbReference type="PANTHER" id="PTHR43405:SF1">
    <property type="entry name" value="GLYCOSYL HYDROLASE DIGH"/>
    <property type="match status" value="1"/>
</dbReference>
<name>A0A0M2PQX4_PROHO</name>
<keyword evidence="4" id="KW-1185">Reference proteome</keyword>
<dbReference type="InterPro" id="IPR017853">
    <property type="entry name" value="GH"/>
</dbReference>
<dbReference type="eggNOG" id="COG1649">
    <property type="taxonomic scope" value="Bacteria"/>
</dbReference>
<evidence type="ECO:0000259" key="2">
    <source>
        <dbReference type="Pfam" id="PF02638"/>
    </source>
</evidence>
<dbReference type="RefSeq" id="WP_017712063.1">
    <property type="nucleotide sequence ID" value="NZ_KB235936.1"/>
</dbReference>
<sequence length="375" mass="42486">MGSAASPLGGNTPATAASSEIRGVWLTSNDMDVMLDRTQLINAFSQLASLNFNTVYPMVWNSGYVLFPSTTAQKEEIQPFIRRGLQDYDVLEEVTTQAHNHGLLVMPWFEFGFMTPPTSELATNHPDWITQRQDGRQTWVGAAGEVAWLNPFKPEVQQFLLNLVAEVLNQYDVDGIQFDDHISLPVEFGYDRYTRTLYHQETGKTAPSNFRDPAWMKWRADKLTAFVGRLKQTVEAKKPGAILSIAPNPYDVAYSSYLQDWVTWVQRNLVDEIVIQIYRHEMPAFLAQLDRPEVKATRQKIPTGVGVLTGLRTKPVPIKFIQQKVQAARSRGLGVSFFYYESLWETTAESPADRLLGLQQLFPWPAQRLALTSEP</sequence>
<proteinExistence type="predicted"/>
<keyword evidence="1" id="KW-0732">Signal</keyword>
<dbReference type="Gene3D" id="3.20.20.80">
    <property type="entry name" value="Glycosidases"/>
    <property type="match status" value="1"/>
</dbReference>
<dbReference type="PANTHER" id="PTHR43405">
    <property type="entry name" value="GLYCOSYL HYDROLASE DIGH"/>
    <property type="match status" value="1"/>
</dbReference>
<organism evidence="3 4">
    <name type="scientific">Prochlorothrix hollandica PCC 9006 = CALU 1027</name>
    <dbReference type="NCBI Taxonomy" id="317619"/>
    <lineage>
        <taxon>Bacteria</taxon>
        <taxon>Bacillati</taxon>
        <taxon>Cyanobacteriota</taxon>
        <taxon>Cyanophyceae</taxon>
        <taxon>Prochlorotrichales</taxon>
        <taxon>Prochlorotrichaceae</taxon>
        <taxon>Prochlorothrix</taxon>
    </lineage>
</organism>
<dbReference type="Proteomes" id="UP000034681">
    <property type="component" value="Unassembled WGS sequence"/>
</dbReference>
<accession>A0A0M2PQX4</accession>
<feature type="domain" description="Glycosyl hydrolase-like 10" evidence="2">
    <location>
        <begin position="20"/>
        <end position="323"/>
    </location>
</feature>
<evidence type="ECO:0000313" key="4">
    <source>
        <dbReference type="Proteomes" id="UP000034681"/>
    </source>
</evidence>
<dbReference type="SUPFAM" id="SSF51445">
    <property type="entry name" value="(Trans)glycosidases"/>
    <property type="match status" value="1"/>
</dbReference>
<dbReference type="InterPro" id="IPR052177">
    <property type="entry name" value="Divisome_Glycosyl_Hydrolase"/>
</dbReference>
<dbReference type="Pfam" id="PF02638">
    <property type="entry name" value="GHL10"/>
    <property type="match status" value="1"/>
</dbReference>